<accession>A0ABC8AW53</accession>
<evidence type="ECO:0000256" key="3">
    <source>
        <dbReference type="ARBA" id="ARBA00023163"/>
    </source>
</evidence>
<keyword evidence="2" id="KW-0238">DNA-binding</keyword>
<dbReference type="InterPro" id="IPR018060">
    <property type="entry name" value="HTH_AraC"/>
</dbReference>
<dbReference type="SMART" id="SM00342">
    <property type="entry name" value="HTH_ARAC"/>
    <property type="match status" value="1"/>
</dbReference>
<dbReference type="Gene3D" id="1.10.10.60">
    <property type="entry name" value="Homeodomain-like"/>
    <property type="match status" value="2"/>
</dbReference>
<evidence type="ECO:0000256" key="2">
    <source>
        <dbReference type="ARBA" id="ARBA00023125"/>
    </source>
</evidence>
<reference evidence="5 6" key="1">
    <citation type="submission" date="2016-10" db="EMBL/GenBank/DDBJ databases">
        <title>Genome sequence of Nocardia seriolae strain EM150506, isolated from Anguila japonica.</title>
        <authorList>
            <person name="Han H.-J."/>
        </authorList>
    </citation>
    <scope>NUCLEOTIDE SEQUENCE [LARGE SCALE GENOMIC DNA]</scope>
    <source>
        <strain evidence="5 6">EM150506</strain>
    </source>
</reference>
<dbReference type="InterPro" id="IPR011051">
    <property type="entry name" value="RmlC_Cupin_sf"/>
</dbReference>
<gene>
    <name evidence="5" type="ORF">NS506_04392</name>
</gene>
<dbReference type="InterPro" id="IPR018062">
    <property type="entry name" value="HTH_AraC-typ_CS"/>
</dbReference>
<feature type="domain" description="HTH araC/xylS-type" evidence="4">
    <location>
        <begin position="196"/>
        <end position="294"/>
    </location>
</feature>
<proteinExistence type="predicted"/>
<dbReference type="InterPro" id="IPR020449">
    <property type="entry name" value="Tscrpt_reg_AraC-type_HTH"/>
</dbReference>
<evidence type="ECO:0000313" key="6">
    <source>
        <dbReference type="Proteomes" id="UP000180166"/>
    </source>
</evidence>
<dbReference type="InterPro" id="IPR009057">
    <property type="entry name" value="Homeodomain-like_sf"/>
</dbReference>
<dbReference type="GO" id="GO:0003677">
    <property type="term" value="F:DNA binding"/>
    <property type="evidence" value="ECO:0007669"/>
    <property type="project" value="UniProtKB-KW"/>
</dbReference>
<dbReference type="Pfam" id="PF12852">
    <property type="entry name" value="Cupin_6"/>
    <property type="match status" value="1"/>
</dbReference>
<dbReference type="InterPro" id="IPR050204">
    <property type="entry name" value="AraC_XylS_family_regulators"/>
</dbReference>
<organism evidence="5 6">
    <name type="scientific">Nocardia seriolae</name>
    <dbReference type="NCBI Taxonomy" id="37332"/>
    <lineage>
        <taxon>Bacteria</taxon>
        <taxon>Bacillati</taxon>
        <taxon>Actinomycetota</taxon>
        <taxon>Actinomycetes</taxon>
        <taxon>Mycobacteriales</taxon>
        <taxon>Nocardiaceae</taxon>
        <taxon>Nocardia</taxon>
    </lineage>
</organism>
<dbReference type="GO" id="GO:0006355">
    <property type="term" value="P:regulation of DNA-templated transcription"/>
    <property type="evidence" value="ECO:0007669"/>
    <property type="project" value="UniProtKB-ARBA"/>
</dbReference>
<dbReference type="EMBL" id="CP017839">
    <property type="protein sequence ID" value="APA98440.1"/>
    <property type="molecule type" value="Genomic_DNA"/>
</dbReference>
<dbReference type="InterPro" id="IPR032783">
    <property type="entry name" value="AraC_lig"/>
</dbReference>
<dbReference type="InterPro" id="IPR014710">
    <property type="entry name" value="RmlC-like_jellyroll"/>
</dbReference>
<dbReference type="Gene3D" id="2.60.120.10">
    <property type="entry name" value="Jelly Rolls"/>
    <property type="match status" value="1"/>
</dbReference>
<dbReference type="SUPFAM" id="SSF46689">
    <property type="entry name" value="Homeodomain-like"/>
    <property type="match status" value="2"/>
</dbReference>
<dbReference type="PROSITE" id="PS00041">
    <property type="entry name" value="HTH_ARAC_FAMILY_1"/>
    <property type="match status" value="1"/>
</dbReference>
<evidence type="ECO:0000313" key="5">
    <source>
        <dbReference type="EMBL" id="APA98440.1"/>
    </source>
</evidence>
<dbReference type="AlphaFoldDB" id="A0ABC8AW53"/>
<name>A0ABC8AW53_9NOCA</name>
<dbReference type="RefSeq" id="WP_071344834.1">
    <property type="nucleotide sequence ID" value="NZ_CP017839.1"/>
</dbReference>
<dbReference type="PRINTS" id="PR00032">
    <property type="entry name" value="HTHARAC"/>
</dbReference>
<dbReference type="KEGG" id="nsr:NS506_04392"/>
<dbReference type="PANTHER" id="PTHR46796:SF13">
    <property type="entry name" value="HTH-TYPE TRANSCRIPTIONAL ACTIVATOR RHAS"/>
    <property type="match status" value="1"/>
</dbReference>
<evidence type="ECO:0000256" key="1">
    <source>
        <dbReference type="ARBA" id="ARBA00023015"/>
    </source>
</evidence>
<dbReference type="PROSITE" id="PS01124">
    <property type="entry name" value="HTH_ARAC_FAMILY_2"/>
    <property type="match status" value="1"/>
</dbReference>
<keyword evidence="1" id="KW-0805">Transcription regulation</keyword>
<protein>
    <submittedName>
        <fullName evidence="5">HTH-type transcriptional regulator AlkR</fullName>
    </submittedName>
</protein>
<evidence type="ECO:0000259" key="4">
    <source>
        <dbReference type="PROSITE" id="PS01124"/>
    </source>
</evidence>
<dbReference type="Pfam" id="PF12833">
    <property type="entry name" value="HTH_18"/>
    <property type="match status" value="1"/>
</dbReference>
<keyword evidence="3" id="KW-0804">Transcription</keyword>
<sequence length="299" mass="32108">METDVLSDAVAALTTAPALSVHTRAREPWGLRFGGRQGFGFHVIVRGECALVRAGTLPIPLHAGDVVLMPSGAAHALANPHDARAVDLAVNHRIDRVAVGGAGAETIVVSGAYRIERGVRHPLLADLPEVVHLRGGGRQRLAAAVELLGAEIEAREPGGDAVVTALVDALLIYLLRAWHEDNATGWTAAMTDPAIGHTLRGIHAHPAEPWTVDRLAGETGLARATFIRRFTRLVGEPPITYLTRWRMITAARMLRRDRAPLATVARRVGYTSEFAFAKAFKREYGLSPGAYRRTTGSAG</sequence>
<dbReference type="SUPFAM" id="SSF51182">
    <property type="entry name" value="RmlC-like cupins"/>
    <property type="match status" value="1"/>
</dbReference>
<dbReference type="PANTHER" id="PTHR46796">
    <property type="entry name" value="HTH-TYPE TRANSCRIPTIONAL ACTIVATOR RHAS-RELATED"/>
    <property type="match status" value="1"/>
</dbReference>
<dbReference type="Proteomes" id="UP000180166">
    <property type="component" value="Chromosome"/>
</dbReference>